<dbReference type="Pfam" id="PF01638">
    <property type="entry name" value="HxlR"/>
    <property type="match status" value="1"/>
</dbReference>
<dbReference type="EMBL" id="MYFM01000002">
    <property type="protein sequence ID" value="OVE98773.1"/>
    <property type="molecule type" value="Genomic_DNA"/>
</dbReference>
<evidence type="ECO:0000313" key="5">
    <source>
        <dbReference type="EMBL" id="OVE98773.1"/>
    </source>
</evidence>
<dbReference type="Gene3D" id="1.10.10.10">
    <property type="entry name" value="Winged helix-like DNA-binding domain superfamily/Winged helix DNA-binding domain"/>
    <property type="match status" value="1"/>
</dbReference>
<dbReference type="InterPro" id="IPR036388">
    <property type="entry name" value="WH-like_DNA-bd_sf"/>
</dbReference>
<keyword evidence="1" id="KW-0805">Transcription regulation</keyword>
<dbReference type="SUPFAM" id="SSF46785">
    <property type="entry name" value="Winged helix' DNA-binding domain"/>
    <property type="match status" value="1"/>
</dbReference>
<evidence type="ECO:0000313" key="6">
    <source>
        <dbReference type="Proteomes" id="UP000196232"/>
    </source>
</evidence>
<gene>
    <name evidence="5" type="ORF">LKACC16343_00935</name>
</gene>
<dbReference type="PROSITE" id="PS51118">
    <property type="entry name" value="HTH_HXLR"/>
    <property type="match status" value="1"/>
</dbReference>
<dbReference type="AlphaFoldDB" id="A0A202FE95"/>
<proteinExistence type="predicted"/>
<dbReference type="InterPro" id="IPR036390">
    <property type="entry name" value="WH_DNA-bd_sf"/>
</dbReference>
<evidence type="ECO:0000256" key="2">
    <source>
        <dbReference type="ARBA" id="ARBA00023125"/>
    </source>
</evidence>
<dbReference type="PANTHER" id="PTHR33204">
    <property type="entry name" value="TRANSCRIPTIONAL REGULATOR, MARR FAMILY"/>
    <property type="match status" value="1"/>
</dbReference>
<evidence type="ECO:0000259" key="4">
    <source>
        <dbReference type="PROSITE" id="PS51118"/>
    </source>
</evidence>
<reference evidence="5 6" key="1">
    <citation type="submission" date="2017-03" db="EMBL/GenBank/DDBJ databases">
        <title>Genome sequence of Lactobacillus bobalius KACC 16343.</title>
        <authorList>
            <person name="Chun J."/>
        </authorList>
    </citation>
    <scope>NUCLEOTIDE SEQUENCE [LARGE SCALE GENOMIC DNA]</scope>
    <source>
        <strain evidence="5 6">KACC 16343</strain>
    </source>
</reference>
<accession>A0A202FE95</accession>
<keyword evidence="2" id="KW-0238">DNA-binding</keyword>
<dbReference type="InterPro" id="IPR002577">
    <property type="entry name" value="HTH_HxlR"/>
</dbReference>
<dbReference type="PANTHER" id="PTHR33204:SF33">
    <property type="entry name" value="TRANSCRIPTIONAL REGULATOR, MARR FAMILY"/>
    <property type="match status" value="1"/>
</dbReference>
<protein>
    <submittedName>
        <fullName evidence="5">HTH-type transcriptional activator HxlR</fullName>
    </submittedName>
</protein>
<dbReference type="Proteomes" id="UP000196232">
    <property type="component" value="Unassembled WGS sequence"/>
</dbReference>
<evidence type="ECO:0000256" key="3">
    <source>
        <dbReference type="ARBA" id="ARBA00023163"/>
    </source>
</evidence>
<organism evidence="5 6">
    <name type="scientific">Companilactobacillus bobalius</name>
    <dbReference type="NCBI Taxonomy" id="2801451"/>
    <lineage>
        <taxon>Bacteria</taxon>
        <taxon>Bacillati</taxon>
        <taxon>Bacillota</taxon>
        <taxon>Bacilli</taxon>
        <taxon>Lactobacillales</taxon>
        <taxon>Lactobacillaceae</taxon>
        <taxon>Companilactobacillus</taxon>
    </lineage>
</organism>
<keyword evidence="3" id="KW-0804">Transcription</keyword>
<name>A0A202FE95_9LACO</name>
<evidence type="ECO:0000256" key="1">
    <source>
        <dbReference type="ARBA" id="ARBA00023015"/>
    </source>
</evidence>
<feature type="domain" description="HTH hxlR-type" evidence="4">
    <location>
        <begin position="12"/>
        <end position="111"/>
    </location>
</feature>
<sequence length="114" mass="13253">MQRHIYDCNSGCPVESTLQIISGKWKSVIIYHLFQNEICHFGELQRELVDCSRRMLALQLNELEQDGIIKKTVYQLTPLKTDYQLTEFGKTLEPVIEAMANWGDLYNQKEASNE</sequence>
<dbReference type="RefSeq" id="WP_056954480.1">
    <property type="nucleotide sequence ID" value="NZ_LNUA01000077.1"/>
</dbReference>
<comment type="caution">
    <text evidence="5">The sequence shown here is derived from an EMBL/GenBank/DDBJ whole genome shotgun (WGS) entry which is preliminary data.</text>
</comment>
<dbReference type="GO" id="GO:0003677">
    <property type="term" value="F:DNA binding"/>
    <property type="evidence" value="ECO:0007669"/>
    <property type="project" value="UniProtKB-KW"/>
</dbReference>